<dbReference type="InterPro" id="IPR018629">
    <property type="entry name" value="XK-rel"/>
</dbReference>
<proteinExistence type="inferred from homology"/>
<dbReference type="PANTHER" id="PTHR16024">
    <property type="entry name" value="XK-RELATED PROTEIN"/>
    <property type="match status" value="1"/>
</dbReference>
<evidence type="ECO:0000313" key="10">
    <source>
        <dbReference type="Proteomes" id="UP000242188"/>
    </source>
</evidence>
<feature type="transmembrane region" description="Helical" evidence="7">
    <location>
        <begin position="381"/>
        <end position="398"/>
    </location>
</feature>
<evidence type="ECO:0000256" key="7">
    <source>
        <dbReference type="RuleBase" id="RU910716"/>
    </source>
</evidence>
<sequence>MCADQVDGAIMSRHKLAGKDKPVRNETADITDSDPSVTDQLDEFDSFVRPSCNDATNSQTGCDDTNEFKQCLCCNIWGFPVLRHVPETDHDRAFDLLVAVVSLGLCLGEVGSEVKLLLEYYMSGEHLSFGLTLGFMLTTTVIVGIFTLLWTLIDIKQQNGHAEENSDGRQQSVGTIDTAYFETGHDFNNISRMKLRSKKLLIACRIIASFLQFGRAFRLAEYIYNMYQGWKSKRKDEKRIEKAEVELRDAAILGLLEGYMETAPKFQLQLYQWFTTDFKTRTRDLFLLISLASISISVTSCYMTHRKLKQGRKSVTFLAWVLYLAMRLCELGPRLVLLVLCFRFVGLSTTLIGVFFHFVLMFVLNAYHVKPENNQMCDQRCSRFFYIFLSYVEIYSFINMNQEESKHTSLIYYVIFYLENAVMVSLVLGLTYSGIMPCMTWCMFSYSAIPGFVLHLLFLCLYYSCLHSSRNRLDH</sequence>
<evidence type="ECO:0000256" key="8">
    <source>
        <dbReference type="SAM" id="MobiDB-lite"/>
    </source>
</evidence>
<feature type="compositionally biased region" description="Basic and acidic residues" evidence="8">
    <location>
        <begin position="17"/>
        <end position="27"/>
    </location>
</feature>
<keyword evidence="6 7" id="KW-0472">Membrane</keyword>
<evidence type="ECO:0000256" key="6">
    <source>
        <dbReference type="ARBA" id="ARBA00023136"/>
    </source>
</evidence>
<dbReference type="OrthoDB" id="6080389at2759"/>
<dbReference type="EMBL" id="NEDP02004514">
    <property type="protein sequence ID" value="OWF45373.1"/>
    <property type="molecule type" value="Genomic_DNA"/>
</dbReference>
<accession>A0A210Q9F3</accession>
<comment type="similarity">
    <text evidence="2 7">Belongs to the XK family.</text>
</comment>
<feature type="transmembrane region" description="Helical" evidence="7">
    <location>
        <begin position="351"/>
        <end position="369"/>
    </location>
</feature>
<comment type="caution">
    <text evidence="9">The sequence shown here is derived from an EMBL/GenBank/DDBJ whole genome shotgun (WGS) entry which is preliminary data.</text>
</comment>
<feature type="region of interest" description="Disordered" evidence="8">
    <location>
        <begin position="17"/>
        <end position="36"/>
    </location>
</feature>
<organism evidence="9 10">
    <name type="scientific">Mizuhopecten yessoensis</name>
    <name type="common">Japanese scallop</name>
    <name type="synonym">Patinopecten yessoensis</name>
    <dbReference type="NCBI Taxonomy" id="6573"/>
    <lineage>
        <taxon>Eukaryota</taxon>
        <taxon>Metazoa</taxon>
        <taxon>Spiralia</taxon>
        <taxon>Lophotrochozoa</taxon>
        <taxon>Mollusca</taxon>
        <taxon>Bivalvia</taxon>
        <taxon>Autobranchia</taxon>
        <taxon>Pteriomorphia</taxon>
        <taxon>Pectinida</taxon>
        <taxon>Pectinoidea</taxon>
        <taxon>Pectinidae</taxon>
        <taxon>Mizuhopecten</taxon>
    </lineage>
</organism>
<dbReference type="PANTHER" id="PTHR16024:SF6">
    <property type="entry name" value="XK-RELATED PROTEIN"/>
    <property type="match status" value="1"/>
</dbReference>
<evidence type="ECO:0000256" key="3">
    <source>
        <dbReference type="ARBA" id="ARBA00022475"/>
    </source>
</evidence>
<feature type="transmembrane region" description="Helical" evidence="7">
    <location>
        <begin position="317"/>
        <end position="345"/>
    </location>
</feature>
<gene>
    <name evidence="9" type="ORF">KP79_PYT08069</name>
</gene>
<keyword evidence="5 7" id="KW-1133">Transmembrane helix</keyword>
<comment type="subcellular location">
    <subcellularLocation>
        <location evidence="1">Cell membrane</location>
        <topology evidence="1">Multi-pass membrane protein</topology>
    </subcellularLocation>
    <subcellularLocation>
        <location evidence="7">Membrane</location>
        <topology evidence="7">Multi-pass membrane protein</topology>
    </subcellularLocation>
</comment>
<keyword evidence="3" id="KW-1003">Cell membrane</keyword>
<feature type="transmembrane region" description="Helical" evidence="7">
    <location>
        <begin position="444"/>
        <end position="464"/>
    </location>
</feature>
<dbReference type="Pfam" id="PF09815">
    <property type="entry name" value="XK-related"/>
    <property type="match status" value="1"/>
</dbReference>
<dbReference type="Proteomes" id="UP000242188">
    <property type="component" value="Unassembled WGS sequence"/>
</dbReference>
<reference evidence="9 10" key="1">
    <citation type="journal article" date="2017" name="Nat. Ecol. Evol.">
        <title>Scallop genome provides insights into evolution of bilaterian karyotype and development.</title>
        <authorList>
            <person name="Wang S."/>
            <person name="Zhang J."/>
            <person name="Jiao W."/>
            <person name="Li J."/>
            <person name="Xun X."/>
            <person name="Sun Y."/>
            <person name="Guo X."/>
            <person name="Huan P."/>
            <person name="Dong B."/>
            <person name="Zhang L."/>
            <person name="Hu X."/>
            <person name="Sun X."/>
            <person name="Wang J."/>
            <person name="Zhao C."/>
            <person name="Wang Y."/>
            <person name="Wang D."/>
            <person name="Huang X."/>
            <person name="Wang R."/>
            <person name="Lv J."/>
            <person name="Li Y."/>
            <person name="Zhang Z."/>
            <person name="Liu B."/>
            <person name="Lu W."/>
            <person name="Hui Y."/>
            <person name="Liang J."/>
            <person name="Zhou Z."/>
            <person name="Hou R."/>
            <person name="Li X."/>
            <person name="Liu Y."/>
            <person name="Li H."/>
            <person name="Ning X."/>
            <person name="Lin Y."/>
            <person name="Zhao L."/>
            <person name="Xing Q."/>
            <person name="Dou J."/>
            <person name="Li Y."/>
            <person name="Mao J."/>
            <person name="Guo H."/>
            <person name="Dou H."/>
            <person name="Li T."/>
            <person name="Mu C."/>
            <person name="Jiang W."/>
            <person name="Fu Q."/>
            <person name="Fu X."/>
            <person name="Miao Y."/>
            <person name="Liu J."/>
            <person name="Yu Q."/>
            <person name="Li R."/>
            <person name="Liao H."/>
            <person name="Li X."/>
            <person name="Kong Y."/>
            <person name="Jiang Z."/>
            <person name="Chourrout D."/>
            <person name="Li R."/>
            <person name="Bao Z."/>
        </authorList>
    </citation>
    <scope>NUCLEOTIDE SEQUENCE [LARGE SCALE GENOMIC DNA]</scope>
    <source>
        <strain evidence="9 10">PY_sf001</strain>
    </source>
</reference>
<dbReference type="AlphaFoldDB" id="A0A210Q9F3"/>
<evidence type="ECO:0000313" key="9">
    <source>
        <dbReference type="EMBL" id="OWF45373.1"/>
    </source>
</evidence>
<feature type="transmembrane region" description="Helical" evidence="7">
    <location>
        <begin position="410"/>
        <end position="432"/>
    </location>
</feature>
<protein>
    <recommendedName>
        <fullName evidence="7">XK-related protein</fullName>
    </recommendedName>
</protein>
<evidence type="ECO:0000256" key="4">
    <source>
        <dbReference type="ARBA" id="ARBA00022692"/>
    </source>
</evidence>
<feature type="transmembrane region" description="Helical" evidence="7">
    <location>
        <begin position="131"/>
        <end position="153"/>
    </location>
</feature>
<evidence type="ECO:0000256" key="1">
    <source>
        <dbReference type="ARBA" id="ARBA00004651"/>
    </source>
</evidence>
<keyword evidence="10" id="KW-1185">Reference proteome</keyword>
<name>A0A210Q9F3_MIZYE</name>
<dbReference type="GO" id="GO:0005886">
    <property type="term" value="C:plasma membrane"/>
    <property type="evidence" value="ECO:0007669"/>
    <property type="project" value="UniProtKB-SubCell"/>
</dbReference>
<keyword evidence="4 7" id="KW-0812">Transmembrane</keyword>
<evidence type="ECO:0000256" key="2">
    <source>
        <dbReference type="ARBA" id="ARBA00008789"/>
    </source>
</evidence>
<feature type="transmembrane region" description="Helical" evidence="7">
    <location>
        <begin position="285"/>
        <end position="305"/>
    </location>
</feature>
<dbReference type="InterPro" id="IPR050895">
    <property type="entry name" value="XK-related_scramblase"/>
</dbReference>
<evidence type="ECO:0000256" key="5">
    <source>
        <dbReference type="ARBA" id="ARBA00022989"/>
    </source>
</evidence>